<proteinExistence type="inferred from homology"/>
<sequence length="83" mass="9191">MKNTFSEYTESTFVAVLQRIISHDGTEPEVDKLVFLFEQVSEHPDGSDLIFYPEDGADDSASGITQTVREWRAAKGLPGLKGD</sequence>
<dbReference type="Proteomes" id="UP000325438">
    <property type="component" value="Unassembled WGS sequence"/>
</dbReference>
<comment type="caution">
    <text evidence="3">The sequence shown here is derived from an EMBL/GenBank/DDBJ whole genome shotgun (WGS) entry which is preliminary data.</text>
</comment>
<dbReference type="GO" id="GO:0015643">
    <property type="term" value="F:toxic substance binding"/>
    <property type="evidence" value="ECO:0007669"/>
    <property type="project" value="InterPro"/>
</dbReference>
<name>A0A5N7JPP2_9PSED</name>
<dbReference type="PRINTS" id="PR01299">
    <property type="entry name" value="PYOCIN"/>
</dbReference>
<dbReference type="InterPro" id="IPR000290">
    <property type="entry name" value="Colicin_pyocin"/>
</dbReference>
<dbReference type="GO" id="GO:0030153">
    <property type="term" value="P:bacteriocin immunity"/>
    <property type="evidence" value="ECO:0007669"/>
    <property type="project" value="UniProtKB-KW"/>
</dbReference>
<evidence type="ECO:0000256" key="1">
    <source>
        <dbReference type="ARBA" id="ARBA00009346"/>
    </source>
</evidence>
<evidence type="ECO:0000313" key="4">
    <source>
        <dbReference type="Proteomes" id="UP000325438"/>
    </source>
</evidence>
<dbReference type="EMBL" id="VUBA01000030">
    <property type="protein sequence ID" value="MPQ83377.1"/>
    <property type="molecule type" value="Genomic_DNA"/>
</dbReference>
<dbReference type="AlphaFoldDB" id="A0A5N7JPP2"/>
<evidence type="ECO:0000256" key="2">
    <source>
        <dbReference type="ARBA" id="ARBA00023025"/>
    </source>
</evidence>
<evidence type="ECO:0000313" key="3">
    <source>
        <dbReference type="EMBL" id="MPQ83377.1"/>
    </source>
</evidence>
<dbReference type="SUPFAM" id="SSF47345">
    <property type="entry name" value="Colicin E immunity proteins"/>
    <property type="match status" value="1"/>
</dbReference>
<comment type="similarity">
    <text evidence="1">Belongs to the colicins ColE2/ColE8/ColE9 and pyocins S1/S2 family.</text>
</comment>
<dbReference type="Pfam" id="PF01320">
    <property type="entry name" value="Colicin_Pyocin"/>
    <property type="match status" value="1"/>
</dbReference>
<dbReference type="Gene3D" id="1.10.1200.20">
    <property type="entry name" value="Colicin E immunity protein"/>
    <property type="match status" value="1"/>
</dbReference>
<protein>
    <submittedName>
        <fullName evidence="3">Bacteriocin immunity protein</fullName>
    </submittedName>
</protein>
<gene>
    <name evidence="3" type="ORF">F0170_04865</name>
</gene>
<dbReference type="InterPro" id="IPR035900">
    <property type="entry name" value="Colicin_E_sf"/>
</dbReference>
<organism evidence="3 4">
    <name type="scientific">Pseudomonas kitaguniensis</name>
    <dbReference type="NCBI Taxonomy" id="2607908"/>
    <lineage>
        <taxon>Bacteria</taxon>
        <taxon>Pseudomonadati</taxon>
        <taxon>Pseudomonadota</taxon>
        <taxon>Gammaproteobacteria</taxon>
        <taxon>Pseudomonadales</taxon>
        <taxon>Pseudomonadaceae</taxon>
        <taxon>Pseudomonas</taxon>
    </lineage>
</organism>
<accession>A0A5N7JPP2</accession>
<dbReference type="RefSeq" id="WP_152748821.1">
    <property type="nucleotide sequence ID" value="NZ_VUBA01000030.1"/>
</dbReference>
<dbReference type="CDD" id="cd16363">
    <property type="entry name" value="Col_Im_like"/>
    <property type="match status" value="1"/>
</dbReference>
<keyword evidence="2" id="KW-0079">Bacteriocin immunity</keyword>
<reference evidence="3 4" key="1">
    <citation type="submission" date="2019-09" db="EMBL/GenBank/DDBJ databases">
        <title>The draft genomes of Allium pathogen Pseudomonas sp.</title>
        <authorList>
            <person name="Fujikawa T."/>
            <person name="Sawada H."/>
        </authorList>
    </citation>
    <scope>NUCLEOTIDE SEQUENCE [LARGE SCALE GENOMIC DNA]</scope>
    <source>
        <strain evidence="3 4">MAFF 730085</strain>
    </source>
</reference>